<proteinExistence type="predicted"/>
<name>A0AA88PTL6_9TELE</name>
<feature type="chain" id="PRO_5041666738" evidence="1">
    <location>
        <begin position="20"/>
        <end position="91"/>
    </location>
</feature>
<organism evidence="2 3">
    <name type="scientific">Cirrhinus molitorella</name>
    <name type="common">mud carp</name>
    <dbReference type="NCBI Taxonomy" id="172907"/>
    <lineage>
        <taxon>Eukaryota</taxon>
        <taxon>Metazoa</taxon>
        <taxon>Chordata</taxon>
        <taxon>Craniata</taxon>
        <taxon>Vertebrata</taxon>
        <taxon>Euteleostomi</taxon>
        <taxon>Actinopterygii</taxon>
        <taxon>Neopterygii</taxon>
        <taxon>Teleostei</taxon>
        <taxon>Ostariophysi</taxon>
        <taxon>Cypriniformes</taxon>
        <taxon>Cyprinidae</taxon>
        <taxon>Labeoninae</taxon>
        <taxon>Labeonini</taxon>
        <taxon>Cirrhinus</taxon>
    </lineage>
</organism>
<comment type="caution">
    <text evidence="2">The sequence shown here is derived from an EMBL/GenBank/DDBJ whole genome shotgun (WGS) entry which is preliminary data.</text>
</comment>
<gene>
    <name evidence="2" type="ORF">Q8A67_012037</name>
</gene>
<feature type="signal peptide" evidence="1">
    <location>
        <begin position="1"/>
        <end position="19"/>
    </location>
</feature>
<sequence length="91" mass="10144">MLKSIVLWVFCCLFPMGLSDPSAVNYDVSAGSGLHPTDMQPGSFNPTLSQTAITHPNSGLLERQQRRRALFGFRANKNRRKESAEVQHLLT</sequence>
<dbReference type="AlphaFoldDB" id="A0AA88PTL6"/>
<keyword evidence="3" id="KW-1185">Reference proteome</keyword>
<evidence type="ECO:0000256" key="1">
    <source>
        <dbReference type="SAM" id="SignalP"/>
    </source>
</evidence>
<protein>
    <submittedName>
        <fullName evidence="2">Uncharacterized protein</fullName>
    </submittedName>
</protein>
<evidence type="ECO:0000313" key="2">
    <source>
        <dbReference type="EMBL" id="KAK2894808.1"/>
    </source>
</evidence>
<evidence type="ECO:0000313" key="3">
    <source>
        <dbReference type="Proteomes" id="UP001187343"/>
    </source>
</evidence>
<dbReference type="EMBL" id="JAUYZG010000011">
    <property type="protein sequence ID" value="KAK2894808.1"/>
    <property type="molecule type" value="Genomic_DNA"/>
</dbReference>
<accession>A0AA88PTL6</accession>
<dbReference type="Proteomes" id="UP001187343">
    <property type="component" value="Unassembled WGS sequence"/>
</dbReference>
<keyword evidence="1" id="KW-0732">Signal</keyword>
<reference evidence="2" key="1">
    <citation type="submission" date="2023-08" db="EMBL/GenBank/DDBJ databases">
        <title>Chromosome-level Genome Assembly of mud carp (Cirrhinus molitorella).</title>
        <authorList>
            <person name="Liu H."/>
        </authorList>
    </citation>
    <scope>NUCLEOTIDE SEQUENCE</scope>
    <source>
        <strain evidence="2">Prfri</strain>
        <tissue evidence="2">Muscle</tissue>
    </source>
</reference>